<evidence type="ECO:0000256" key="1">
    <source>
        <dbReference type="ARBA" id="ARBA00022705"/>
    </source>
</evidence>
<sequence length="322" mass="35941">METKKDYYEVLGVNKNADDAAIKKAYRKLAKKYHPDTNQGNADAEKKFKEVNEAYGVLGDKEKRKLYDQYGHMAFEAGFDPEQMKRAQEQARYGNPFGNGHYQYYSSGGPQSGYQEFHFEGSDMDDIMDELFGNAFHGSKGFQRKERSVKGKNIETEVPISFEEAAFGCDKRFTLESGDGSRQSLEVHIPAGIADGQSVRLKGKGQQGYHGENGDLLIKVKVGKKYGYERKGQDVYTTVKIPYTTAVLGGETKIHTLYGDVLCKIRPGTQSGSKIRLKGKGIVAMNNPIVHGDEYAEVQIEVPTKLNAAAREKLQEYERACG</sequence>
<dbReference type="GO" id="GO:0042026">
    <property type="term" value="P:protein refolding"/>
    <property type="evidence" value="ECO:0007669"/>
    <property type="project" value="TreeGrafter"/>
</dbReference>
<evidence type="ECO:0000256" key="2">
    <source>
        <dbReference type="ARBA" id="ARBA00022723"/>
    </source>
</evidence>
<dbReference type="SMART" id="SM00271">
    <property type="entry name" value="DnaJ"/>
    <property type="match status" value="1"/>
</dbReference>
<keyword evidence="2" id="KW-0479">Metal-binding</keyword>
<reference evidence="8 9" key="1">
    <citation type="submission" date="2019-08" db="EMBL/GenBank/DDBJ databases">
        <title>In-depth cultivation of the pig gut microbiome towards novel bacterial diversity and tailored functional studies.</title>
        <authorList>
            <person name="Wylensek D."/>
            <person name="Hitch T.C.A."/>
            <person name="Clavel T."/>
        </authorList>
    </citation>
    <scope>NUCLEOTIDE SEQUENCE [LARGE SCALE GENOMIC DNA]</scope>
    <source>
        <strain evidence="8 9">MUC/MUC-530-WT-4D</strain>
    </source>
</reference>
<comment type="caution">
    <text evidence="8">The sequence shown here is derived from an EMBL/GenBank/DDBJ whole genome shotgun (WGS) entry which is preliminary data.</text>
</comment>
<dbReference type="RefSeq" id="WP_154429262.1">
    <property type="nucleotide sequence ID" value="NZ_VUNI01000005.1"/>
</dbReference>
<dbReference type="PANTHER" id="PTHR43096">
    <property type="entry name" value="DNAJ HOMOLOG 1, MITOCHONDRIAL-RELATED"/>
    <property type="match status" value="1"/>
</dbReference>
<keyword evidence="4" id="KW-0863">Zinc-finger</keyword>
<feature type="domain" description="J" evidence="7">
    <location>
        <begin position="6"/>
        <end position="71"/>
    </location>
</feature>
<dbReference type="GO" id="GO:0005737">
    <property type="term" value="C:cytoplasm"/>
    <property type="evidence" value="ECO:0007669"/>
    <property type="project" value="TreeGrafter"/>
</dbReference>
<dbReference type="InterPro" id="IPR002939">
    <property type="entry name" value="DnaJ_C"/>
</dbReference>
<gene>
    <name evidence="8" type="ORF">FYJ75_04490</name>
</gene>
<dbReference type="GO" id="GO:0051082">
    <property type="term" value="F:unfolded protein binding"/>
    <property type="evidence" value="ECO:0007669"/>
    <property type="project" value="InterPro"/>
</dbReference>
<protein>
    <submittedName>
        <fullName evidence="8">J domain-containing protein</fullName>
    </submittedName>
</protein>
<dbReference type="CDD" id="cd10747">
    <property type="entry name" value="DnaJ_C"/>
    <property type="match status" value="1"/>
</dbReference>
<keyword evidence="6" id="KW-0143">Chaperone</keyword>
<proteinExistence type="predicted"/>
<evidence type="ECO:0000256" key="5">
    <source>
        <dbReference type="ARBA" id="ARBA00022833"/>
    </source>
</evidence>
<evidence type="ECO:0000256" key="6">
    <source>
        <dbReference type="ARBA" id="ARBA00023186"/>
    </source>
</evidence>
<keyword evidence="5" id="KW-0862">Zinc</keyword>
<dbReference type="PANTHER" id="PTHR43096:SF52">
    <property type="entry name" value="DNAJ HOMOLOG 1, MITOCHONDRIAL-RELATED"/>
    <property type="match status" value="1"/>
</dbReference>
<dbReference type="SUPFAM" id="SSF46565">
    <property type="entry name" value="Chaperone J-domain"/>
    <property type="match status" value="1"/>
</dbReference>
<dbReference type="Gene3D" id="1.10.287.110">
    <property type="entry name" value="DnaJ domain"/>
    <property type="match status" value="1"/>
</dbReference>
<keyword evidence="9" id="KW-1185">Reference proteome</keyword>
<dbReference type="InterPro" id="IPR008971">
    <property type="entry name" value="HSP40/DnaJ_pept-bd"/>
</dbReference>
<dbReference type="Proteomes" id="UP000474024">
    <property type="component" value="Unassembled WGS sequence"/>
</dbReference>
<organism evidence="8 9">
    <name type="scientific">Roseburia porci</name>
    <dbReference type="NCBI Taxonomy" id="2605790"/>
    <lineage>
        <taxon>Bacteria</taxon>
        <taxon>Bacillati</taxon>
        <taxon>Bacillota</taxon>
        <taxon>Clostridia</taxon>
        <taxon>Lachnospirales</taxon>
        <taxon>Lachnospiraceae</taxon>
        <taxon>Roseburia</taxon>
    </lineage>
</organism>
<dbReference type="GO" id="GO:0006260">
    <property type="term" value="P:DNA replication"/>
    <property type="evidence" value="ECO:0007669"/>
    <property type="project" value="UniProtKB-KW"/>
</dbReference>
<dbReference type="Gene3D" id="2.60.260.20">
    <property type="entry name" value="Urease metallochaperone UreE, N-terminal domain"/>
    <property type="match status" value="2"/>
</dbReference>
<evidence type="ECO:0000313" key="8">
    <source>
        <dbReference type="EMBL" id="MST74293.1"/>
    </source>
</evidence>
<dbReference type="SUPFAM" id="SSF49493">
    <property type="entry name" value="HSP40/DnaJ peptide-binding domain"/>
    <property type="match status" value="2"/>
</dbReference>
<accession>A0A6L5YP21</accession>
<dbReference type="FunFam" id="2.60.260.20:FF:000005">
    <property type="entry name" value="Chaperone protein dnaJ 1, mitochondrial"/>
    <property type="match status" value="1"/>
</dbReference>
<evidence type="ECO:0000256" key="4">
    <source>
        <dbReference type="ARBA" id="ARBA00022771"/>
    </source>
</evidence>
<dbReference type="InterPro" id="IPR036869">
    <property type="entry name" value="J_dom_sf"/>
</dbReference>
<name>A0A6L5YP21_9FIRM</name>
<dbReference type="EMBL" id="VUNI01000005">
    <property type="protein sequence ID" value="MST74293.1"/>
    <property type="molecule type" value="Genomic_DNA"/>
</dbReference>
<dbReference type="AlphaFoldDB" id="A0A6L5YP21"/>
<keyword evidence="1" id="KW-0235">DNA replication</keyword>
<evidence type="ECO:0000259" key="7">
    <source>
        <dbReference type="PROSITE" id="PS50076"/>
    </source>
</evidence>
<dbReference type="Pfam" id="PF01556">
    <property type="entry name" value="DnaJ_C"/>
    <property type="match status" value="1"/>
</dbReference>
<dbReference type="PRINTS" id="PR00625">
    <property type="entry name" value="JDOMAIN"/>
</dbReference>
<keyword evidence="3" id="KW-0677">Repeat</keyword>
<dbReference type="PROSITE" id="PS50076">
    <property type="entry name" value="DNAJ_2"/>
    <property type="match status" value="1"/>
</dbReference>
<evidence type="ECO:0000313" key="9">
    <source>
        <dbReference type="Proteomes" id="UP000474024"/>
    </source>
</evidence>
<dbReference type="GO" id="GO:0008270">
    <property type="term" value="F:zinc ion binding"/>
    <property type="evidence" value="ECO:0007669"/>
    <property type="project" value="UniProtKB-KW"/>
</dbReference>
<dbReference type="Pfam" id="PF00226">
    <property type="entry name" value="DnaJ"/>
    <property type="match status" value="1"/>
</dbReference>
<dbReference type="InterPro" id="IPR001623">
    <property type="entry name" value="DnaJ_domain"/>
</dbReference>
<dbReference type="CDD" id="cd06257">
    <property type="entry name" value="DnaJ"/>
    <property type="match status" value="1"/>
</dbReference>
<evidence type="ECO:0000256" key="3">
    <source>
        <dbReference type="ARBA" id="ARBA00022737"/>
    </source>
</evidence>